<dbReference type="EMBL" id="UINC01160754">
    <property type="protein sequence ID" value="SVD59576.1"/>
    <property type="molecule type" value="Genomic_DNA"/>
</dbReference>
<reference evidence="1" key="1">
    <citation type="submission" date="2018-05" db="EMBL/GenBank/DDBJ databases">
        <authorList>
            <person name="Lanie J.A."/>
            <person name="Ng W.-L."/>
            <person name="Kazmierczak K.M."/>
            <person name="Andrzejewski T.M."/>
            <person name="Davidsen T.M."/>
            <person name="Wayne K.J."/>
            <person name="Tettelin H."/>
            <person name="Glass J.I."/>
            <person name="Rusch D."/>
            <person name="Podicherti R."/>
            <person name="Tsui H.-C.T."/>
            <person name="Winkler M.E."/>
        </authorList>
    </citation>
    <scope>NUCLEOTIDE SEQUENCE</scope>
</reference>
<evidence type="ECO:0000313" key="1">
    <source>
        <dbReference type="EMBL" id="SVD59576.1"/>
    </source>
</evidence>
<organism evidence="1">
    <name type="scientific">marine metagenome</name>
    <dbReference type="NCBI Taxonomy" id="408172"/>
    <lineage>
        <taxon>unclassified sequences</taxon>
        <taxon>metagenomes</taxon>
        <taxon>ecological metagenomes</taxon>
    </lineage>
</organism>
<accession>A0A382WKW0</accession>
<feature type="non-terminal residue" evidence="1">
    <location>
        <position position="1"/>
    </location>
</feature>
<protein>
    <submittedName>
        <fullName evidence="1">Uncharacterized protein</fullName>
    </submittedName>
</protein>
<proteinExistence type="predicted"/>
<name>A0A382WKW0_9ZZZZ</name>
<dbReference type="AlphaFoldDB" id="A0A382WKW0"/>
<sequence length="94" mass="11017">EFHSFNFSSFNERAKKAAKSSKIEEIEFTYYYYTAAYEFIYAWMTQILIGMDKEEAFYNLSGVKIGGKNFESLDELIKMFGLGVNLLYEPLDNF</sequence>
<gene>
    <name evidence="1" type="ORF">METZ01_LOCUS412430</name>
</gene>